<evidence type="ECO:0000256" key="2">
    <source>
        <dbReference type="SAM" id="Phobius"/>
    </source>
</evidence>
<proteinExistence type="predicted"/>
<feature type="transmembrane region" description="Helical" evidence="2">
    <location>
        <begin position="29"/>
        <end position="54"/>
    </location>
</feature>
<dbReference type="Proteomes" id="UP000191518">
    <property type="component" value="Unassembled WGS sequence"/>
</dbReference>
<evidence type="ECO:0000313" key="3">
    <source>
        <dbReference type="EMBL" id="OQE06470.1"/>
    </source>
</evidence>
<keyword evidence="4" id="KW-1185">Reference proteome</keyword>
<reference evidence="4" key="1">
    <citation type="journal article" date="2017" name="Nat. Microbiol.">
        <title>Global analysis of biosynthetic gene clusters reveals vast potential of secondary metabolite production in Penicillium species.</title>
        <authorList>
            <person name="Nielsen J.C."/>
            <person name="Grijseels S."/>
            <person name="Prigent S."/>
            <person name="Ji B."/>
            <person name="Dainat J."/>
            <person name="Nielsen K.F."/>
            <person name="Frisvad J.C."/>
            <person name="Workman M."/>
            <person name="Nielsen J."/>
        </authorList>
    </citation>
    <scope>NUCLEOTIDE SEQUENCE [LARGE SCALE GENOMIC DNA]</scope>
    <source>
        <strain evidence="4">IBT 29486</strain>
    </source>
</reference>
<comment type="caution">
    <text evidence="3">The sequence shown here is derived from an EMBL/GenBank/DDBJ whole genome shotgun (WGS) entry which is preliminary data.</text>
</comment>
<name>A0A1V6RY98_9EURO</name>
<dbReference type="OrthoDB" id="4311686at2759"/>
<keyword evidence="2" id="KW-0472">Membrane</keyword>
<dbReference type="AlphaFoldDB" id="A0A1V6RY98"/>
<evidence type="ECO:0000256" key="1">
    <source>
        <dbReference type="SAM" id="MobiDB-lite"/>
    </source>
</evidence>
<gene>
    <name evidence="3" type="ORF">PENVUL_c018G04563</name>
</gene>
<evidence type="ECO:0000313" key="4">
    <source>
        <dbReference type="Proteomes" id="UP000191518"/>
    </source>
</evidence>
<keyword evidence="2" id="KW-1133">Transmembrane helix</keyword>
<sequence length="141" mass="15544">MLPSLLSIFRRDCDGDETMSSCTKPTSSAVTIGIPAAITGVLLAIAGIVLVVLYRKRMNRDNREDLEDRQREDGFYAHYATQRFGTEGAAPSTGRTNHSHSRRTSGDSIYDFKQDHGPYHLAQLPSNEPQAPKPVASRVIV</sequence>
<accession>A0A1V6RY98</accession>
<dbReference type="EMBL" id="MDYP01000018">
    <property type="protein sequence ID" value="OQE06470.1"/>
    <property type="molecule type" value="Genomic_DNA"/>
</dbReference>
<organism evidence="3 4">
    <name type="scientific">Penicillium vulpinum</name>
    <dbReference type="NCBI Taxonomy" id="29845"/>
    <lineage>
        <taxon>Eukaryota</taxon>
        <taxon>Fungi</taxon>
        <taxon>Dikarya</taxon>
        <taxon>Ascomycota</taxon>
        <taxon>Pezizomycotina</taxon>
        <taxon>Eurotiomycetes</taxon>
        <taxon>Eurotiomycetidae</taxon>
        <taxon>Eurotiales</taxon>
        <taxon>Aspergillaceae</taxon>
        <taxon>Penicillium</taxon>
    </lineage>
</organism>
<protein>
    <submittedName>
        <fullName evidence="3">Uncharacterized protein</fullName>
    </submittedName>
</protein>
<feature type="region of interest" description="Disordered" evidence="1">
    <location>
        <begin position="82"/>
        <end position="141"/>
    </location>
</feature>
<keyword evidence="2" id="KW-0812">Transmembrane</keyword>